<evidence type="ECO:0008006" key="3">
    <source>
        <dbReference type="Google" id="ProtNLM"/>
    </source>
</evidence>
<dbReference type="OrthoDB" id="1799385at2"/>
<evidence type="ECO:0000313" key="1">
    <source>
        <dbReference type="EMBL" id="QBP40518.1"/>
    </source>
</evidence>
<protein>
    <recommendedName>
        <fullName evidence="3">Ferritin-like domain-containing protein</fullName>
    </recommendedName>
</protein>
<keyword evidence="2" id="KW-1185">Reference proteome</keyword>
<dbReference type="KEGG" id="panc:E2636_04965"/>
<evidence type="ECO:0000313" key="2">
    <source>
        <dbReference type="Proteomes" id="UP000294292"/>
    </source>
</evidence>
<gene>
    <name evidence="1" type="ORF">E2636_04965</name>
</gene>
<proteinExistence type="predicted"/>
<dbReference type="AlphaFoldDB" id="A0A4P6ZWS3"/>
<dbReference type="Proteomes" id="UP000294292">
    <property type="component" value="Chromosome"/>
</dbReference>
<dbReference type="RefSeq" id="WP_134209232.1">
    <property type="nucleotide sequence ID" value="NZ_CP038015.1"/>
</dbReference>
<name>A0A4P6ZWS3_9BACL</name>
<dbReference type="EMBL" id="CP038015">
    <property type="protein sequence ID" value="QBP40518.1"/>
    <property type="molecule type" value="Genomic_DNA"/>
</dbReference>
<sequence length="86" mass="10075">MNLFSEPKNEQMLYPEPPKMISTKDFLYYKDMMSWNLSAAKKMNWASQNCQLPDLKKEFEAAEQMHVNHYDELLKTLQQSEGGPVS</sequence>
<reference evidence="1 2" key="1">
    <citation type="submission" date="2019-03" db="EMBL/GenBank/DDBJ databases">
        <title>Complete genome sequence of Paenisporosarcina antarctica CGMCC 1.6503T.</title>
        <authorList>
            <person name="Rong J.-C."/>
            <person name="Chi N.-Y."/>
            <person name="Zhang Q.-F."/>
        </authorList>
    </citation>
    <scope>NUCLEOTIDE SEQUENCE [LARGE SCALE GENOMIC DNA]</scope>
    <source>
        <strain evidence="1 2">CGMCC 1.6503</strain>
    </source>
</reference>
<organism evidence="1 2">
    <name type="scientific">Paenisporosarcina antarctica</name>
    <dbReference type="NCBI Taxonomy" id="417367"/>
    <lineage>
        <taxon>Bacteria</taxon>
        <taxon>Bacillati</taxon>
        <taxon>Bacillota</taxon>
        <taxon>Bacilli</taxon>
        <taxon>Bacillales</taxon>
        <taxon>Caryophanaceae</taxon>
        <taxon>Paenisporosarcina</taxon>
    </lineage>
</organism>
<accession>A0A4P6ZWS3</accession>